<dbReference type="Proteomes" id="UP000596074">
    <property type="component" value="Chromosome"/>
</dbReference>
<proteinExistence type="inferred from homology"/>
<keyword evidence="8 9" id="KW-0012">Acyltransferase</keyword>
<dbReference type="GO" id="GO:0009245">
    <property type="term" value="P:lipid A biosynthetic process"/>
    <property type="evidence" value="ECO:0007669"/>
    <property type="project" value="InterPro"/>
</dbReference>
<dbReference type="PANTHER" id="PTHR30606:SF9">
    <property type="entry name" value="LIPID A BIOSYNTHESIS LAUROYLTRANSFERASE"/>
    <property type="match status" value="1"/>
</dbReference>
<evidence type="ECO:0000256" key="8">
    <source>
        <dbReference type="ARBA" id="ARBA00023315"/>
    </source>
</evidence>
<dbReference type="InterPro" id="IPR004960">
    <property type="entry name" value="LipA_acyltrans"/>
</dbReference>
<evidence type="ECO:0000256" key="3">
    <source>
        <dbReference type="ARBA" id="ARBA00022679"/>
    </source>
</evidence>
<keyword evidence="1 9" id="KW-1003">Cell membrane</keyword>
<dbReference type="HAMAP" id="MF_01942">
    <property type="entry name" value="Lipid_A_LpxL_LpxP"/>
    <property type="match status" value="1"/>
</dbReference>
<evidence type="ECO:0000256" key="1">
    <source>
        <dbReference type="ARBA" id="ARBA00022475"/>
    </source>
</evidence>
<evidence type="ECO:0000256" key="7">
    <source>
        <dbReference type="ARBA" id="ARBA00023136"/>
    </source>
</evidence>
<dbReference type="GO" id="GO:0009103">
    <property type="term" value="P:lipopolysaccharide biosynthetic process"/>
    <property type="evidence" value="ECO:0007669"/>
    <property type="project" value="UniProtKB-UniRule"/>
</dbReference>
<dbReference type="Pfam" id="PF03279">
    <property type="entry name" value="Lip_A_acyltrans"/>
    <property type="match status" value="1"/>
</dbReference>
<dbReference type="GO" id="GO:0036104">
    <property type="term" value="P:Kdo2-lipid A biosynthetic process"/>
    <property type="evidence" value="ECO:0007669"/>
    <property type="project" value="UniProtKB-UniRule"/>
</dbReference>
<evidence type="ECO:0000256" key="5">
    <source>
        <dbReference type="ARBA" id="ARBA00022985"/>
    </source>
</evidence>
<evidence type="ECO:0000313" key="11">
    <source>
        <dbReference type="Proteomes" id="UP000596074"/>
    </source>
</evidence>
<keyword evidence="2 9" id="KW-0997">Cell inner membrane</keyword>
<comment type="function">
    <text evidence="9">Catalyzes the transfer of an acyl chain from an acyl-[acyl-carrier-protein] (ACP) to a Kdo(2)-lipid IV(A) to form a Kdo(2)-(acyl)-lipid IV(A).</text>
</comment>
<accession>A0A9X7V005</accession>
<keyword evidence="4 9" id="KW-0812">Transmembrane</keyword>
<keyword evidence="6 9" id="KW-1133">Transmembrane helix</keyword>
<keyword evidence="3 9" id="KW-0808">Transferase</keyword>
<feature type="short sequence motif" description="HXXXXD motif" evidence="9">
    <location>
        <begin position="131"/>
        <end position="136"/>
    </location>
</feature>
<name>A0A9X7V005_9GAMM</name>
<feature type="transmembrane region" description="Helical" evidence="9">
    <location>
        <begin position="15"/>
        <end position="33"/>
    </location>
</feature>
<dbReference type="GO" id="GO:0008913">
    <property type="term" value="F:Kdo2-lipid IVA acyltransferase activity"/>
    <property type="evidence" value="ECO:0007669"/>
    <property type="project" value="UniProtKB-EC"/>
</dbReference>
<keyword evidence="11" id="KW-1185">Reference proteome</keyword>
<comment type="catalytic activity">
    <reaction evidence="9">
        <text>an alpha-Kdo-(2-&gt;4)-alpha-Kdo-(2-&gt;6)-lipid IVA + a fatty acyl-[ACP] = an alpha-Kdo-(2-&gt;4)-alpha-Kdo-(2-&gt;6)-(acyl)-lipid IVA + holo-[ACP]</text>
        <dbReference type="Rhea" id="RHEA:69396"/>
        <dbReference type="Rhea" id="RHEA-COMP:9685"/>
        <dbReference type="Rhea" id="RHEA-COMP:14125"/>
        <dbReference type="ChEBI" id="CHEBI:64479"/>
        <dbReference type="ChEBI" id="CHEBI:138651"/>
        <dbReference type="ChEBI" id="CHEBI:176429"/>
        <dbReference type="ChEBI" id="CHEBI:176430"/>
        <dbReference type="EC" id="2.3.1.241"/>
    </reaction>
</comment>
<evidence type="ECO:0000256" key="9">
    <source>
        <dbReference type="HAMAP-Rule" id="MF_01942"/>
    </source>
</evidence>
<dbReference type="PANTHER" id="PTHR30606">
    <property type="entry name" value="LIPID A BIOSYNTHESIS LAUROYL ACYLTRANSFERASE"/>
    <property type="match status" value="1"/>
</dbReference>
<keyword evidence="5 9" id="KW-0448">Lipopolysaccharide biosynthesis</keyword>
<organism evidence="10 11">
    <name type="scientific">Venatoribacter cucullus</name>
    <dbReference type="NCBI Taxonomy" id="2661630"/>
    <lineage>
        <taxon>Bacteria</taxon>
        <taxon>Pseudomonadati</taxon>
        <taxon>Pseudomonadota</taxon>
        <taxon>Gammaproteobacteria</taxon>
        <taxon>Oceanospirillales</taxon>
        <taxon>Oceanospirillaceae</taxon>
        <taxon>Venatoribacter</taxon>
    </lineage>
</organism>
<comment type="pathway">
    <text evidence="9">Glycolipid biosynthesis; KDO(2)-lipid A biosynthesis; KDO(2)-lipid A from CMP-3-deoxy-D-manno-octulosonate and lipid IV(A): step 3/4.</text>
</comment>
<dbReference type="EC" id="2.3.1.241" evidence="9"/>
<evidence type="ECO:0000256" key="2">
    <source>
        <dbReference type="ARBA" id="ARBA00022519"/>
    </source>
</evidence>
<dbReference type="NCBIfam" id="TIGR02207">
    <property type="entry name" value="lipid_A_htrB"/>
    <property type="match status" value="1"/>
</dbReference>
<dbReference type="EMBL" id="CP046056">
    <property type="protein sequence ID" value="QQD25191.1"/>
    <property type="molecule type" value="Genomic_DNA"/>
</dbReference>
<evidence type="ECO:0000313" key="10">
    <source>
        <dbReference type="EMBL" id="QQD25191.1"/>
    </source>
</evidence>
<dbReference type="InterPro" id="IPR011920">
    <property type="entry name" value="Lipid_A_LpxL_LpxP"/>
</dbReference>
<evidence type="ECO:0000256" key="4">
    <source>
        <dbReference type="ARBA" id="ARBA00022692"/>
    </source>
</evidence>
<sequence>MNKPQFTTAMLHPRYWILWFFIGCAAAITRLPYRWQISIGKYFGLLLHKIARSRRHVAEVNIRLCFPEQSPAEQAQLVRQIFIDNGIGFMETMISWFRAPDYLLPICRINGLDKLQAAHATGRGVLILGGHFSMLDLAGTLVGNHATVSITYKPQKNAVLNFIMKRGRSRTYKNQFVSKDIRGMMRALKQGDAVWYAPDQDFGPDNSVFAPFFGVPTATLTATSRIAKAGNAVVIPTSFFRLPGNTGYEINFFDPLPIPGESDEADAVVANQFLEQQIRRYPSQYLWLHKRFKSQPGEAGERGRLYQRR</sequence>
<dbReference type="RefSeq" id="WP_228345259.1">
    <property type="nucleotide sequence ID" value="NZ_CP046056.1"/>
</dbReference>
<reference evidence="10 11" key="1">
    <citation type="submission" date="2019-11" db="EMBL/GenBank/DDBJ databases">
        <title>Venatorbacter sp. nov. a predator of Campylobacter and other Gram-negative bacteria.</title>
        <authorList>
            <person name="Saeedi A."/>
            <person name="Cummings N.J."/>
            <person name="Connerton I.F."/>
            <person name="Connerton P.L."/>
        </authorList>
    </citation>
    <scope>NUCLEOTIDE SEQUENCE [LARGE SCALE GENOMIC DNA]</scope>
    <source>
        <strain evidence="10">XL5</strain>
    </source>
</reference>
<evidence type="ECO:0000256" key="6">
    <source>
        <dbReference type="ARBA" id="ARBA00022989"/>
    </source>
</evidence>
<dbReference type="GO" id="GO:0005886">
    <property type="term" value="C:plasma membrane"/>
    <property type="evidence" value="ECO:0007669"/>
    <property type="project" value="UniProtKB-SubCell"/>
</dbReference>
<gene>
    <name evidence="9 10" type="primary">lpxL</name>
    <name evidence="10" type="ORF">GJQ55_12245</name>
</gene>
<dbReference type="AlphaFoldDB" id="A0A9X7V005"/>
<dbReference type="CDD" id="cd07984">
    <property type="entry name" value="LPLAT_LABLAT-like"/>
    <property type="match status" value="1"/>
</dbReference>
<keyword evidence="7 9" id="KW-0472">Membrane</keyword>
<protein>
    <recommendedName>
        <fullName evidence="9">Lipid A biosynthesis acyltransferase</fullName>
        <ecNumber evidence="9">2.3.1.241</ecNumber>
    </recommendedName>
    <alternativeName>
        <fullName evidence="9">Kdo(2)-lipid IV(A) acyltransferase</fullName>
    </alternativeName>
</protein>
<comment type="similarity">
    <text evidence="9">Belongs to the LpxL/LpxM/LpxP family.</text>
</comment>
<comment type="pathway">
    <text evidence="9">Bacterial outer membrane biogenesis; lipopolysaccharide biosynthesis.</text>
</comment>
<comment type="subcellular location">
    <subcellularLocation>
        <location evidence="9">Cell inner membrane</location>
        <topology evidence="9">Single-pass membrane protein</topology>
    </subcellularLocation>
</comment>
<dbReference type="KEGG" id="vcw:GJQ55_12245"/>
<dbReference type="PIRSF" id="PIRSF026649">
    <property type="entry name" value="MsbB"/>
    <property type="match status" value="1"/>
</dbReference>